<dbReference type="InterPro" id="IPR005046">
    <property type="entry name" value="DUF285"/>
</dbReference>
<dbReference type="Proteomes" id="UP000441557">
    <property type="component" value="Unassembled WGS sequence"/>
</dbReference>
<evidence type="ECO:0000313" key="2">
    <source>
        <dbReference type="Proteomes" id="UP000441557"/>
    </source>
</evidence>
<dbReference type="AlphaFoldDB" id="A0AB36AHF1"/>
<comment type="caution">
    <text evidence="1">The sequence shown here is derived from an EMBL/GenBank/DDBJ whole genome shotgun (WGS) entry which is preliminary data.</text>
</comment>
<protein>
    <submittedName>
        <fullName evidence="1">BspA family leucine-rich repeat surface protein</fullName>
    </submittedName>
</protein>
<feature type="non-terminal residue" evidence="1">
    <location>
        <position position="1"/>
    </location>
</feature>
<dbReference type="Pfam" id="PF03382">
    <property type="entry name" value="DUF285"/>
    <property type="match status" value="1"/>
</dbReference>
<dbReference type="EMBL" id="WJMZ01000038">
    <property type="protein sequence ID" value="MRG84690.1"/>
    <property type="molecule type" value="Genomic_DNA"/>
</dbReference>
<dbReference type="NCBIfam" id="TIGR02167">
    <property type="entry name" value="Liste_lipo_26"/>
    <property type="match status" value="3"/>
</dbReference>
<dbReference type="InterPro" id="IPR011889">
    <property type="entry name" value="Liste_lipo_26"/>
</dbReference>
<sequence length="147" mass="15810">SALANWDTSNVTDLSMIFNLNSSLATLNGLENWNTSKITDLTAAFANEGSLVDASAIANWNTSNVTNMSALFRGSKTEYLDLSKWDFSNITTASSVINNNKSVVYLGDNATITADNLNKLGLSNFASFNQPIILASGNLYTLLSNKN</sequence>
<accession>A0AB36AHF1</accession>
<reference evidence="1 2" key="1">
    <citation type="submission" date="2019-11" db="EMBL/GenBank/DDBJ databases">
        <title>Draft genome sequence of 12 host-associated Lactobacillus reuteri rodent strains.</title>
        <authorList>
            <person name="Zhang S."/>
            <person name="Ozcam M."/>
            <person name="Van Pijkeren J.P."/>
        </authorList>
    </citation>
    <scope>NUCLEOTIDE SEQUENCE [LARGE SCALE GENOMIC DNA]</scope>
    <source>
        <strain evidence="1 2">L1604-1</strain>
    </source>
</reference>
<evidence type="ECO:0000313" key="1">
    <source>
        <dbReference type="EMBL" id="MRG84690.1"/>
    </source>
</evidence>
<organism evidence="1 2">
    <name type="scientific">Limosilactobacillus reuteri</name>
    <name type="common">Lactobacillus reuteri</name>
    <dbReference type="NCBI Taxonomy" id="1598"/>
    <lineage>
        <taxon>Bacteria</taxon>
        <taxon>Bacillati</taxon>
        <taxon>Bacillota</taxon>
        <taxon>Bacilli</taxon>
        <taxon>Lactobacillales</taxon>
        <taxon>Lactobacillaceae</taxon>
        <taxon>Limosilactobacillus</taxon>
    </lineage>
</organism>
<gene>
    <name evidence="1" type="ORF">GIX80_10165</name>
</gene>
<name>A0AB36AHF1_LIMRT</name>
<proteinExistence type="predicted"/>
<feature type="non-terminal residue" evidence="1">
    <location>
        <position position="147"/>
    </location>
</feature>